<accession>A0A1F4RXE8</accession>
<dbReference type="GO" id="GO:0016887">
    <property type="term" value="F:ATP hydrolysis activity"/>
    <property type="evidence" value="ECO:0007669"/>
    <property type="project" value="InterPro"/>
</dbReference>
<evidence type="ECO:0000259" key="4">
    <source>
        <dbReference type="PROSITE" id="PS50893"/>
    </source>
</evidence>
<dbReference type="InterPro" id="IPR017871">
    <property type="entry name" value="ABC_transporter-like_CS"/>
</dbReference>
<dbReference type="CDD" id="cd03260">
    <property type="entry name" value="ABC_PstB_phosphate_transporter"/>
    <property type="match status" value="1"/>
</dbReference>
<dbReference type="InterPro" id="IPR003593">
    <property type="entry name" value="AAA+_ATPase"/>
</dbReference>
<dbReference type="GO" id="GO:0005524">
    <property type="term" value="F:ATP binding"/>
    <property type="evidence" value="ECO:0007669"/>
    <property type="project" value="UniProtKB-KW"/>
</dbReference>
<dbReference type="InterPro" id="IPR003439">
    <property type="entry name" value="ABC_transporter-like_ATP-bd"/>
</dbReference>
<evidence type="ECO:0000256" key="2">
    <source>
        <dbReference type="ARBA" id="ARBA00022741"/>
    </source>
</evidence>
<dbReference type="GO" id="GO:0005315">
    <property type="term" value="F:phosphate transmembrane transporter activity"/>
    <property type="evidence" value="ECO:0007669"/>
    <property type="project" value="InterPro"/>
</dbReference>
<keyword evidence="2" id="KW-0547">Nucleotide-binding</keyword>
<dbReference type="EMBL" id="MEUA01000065">
    <property type="protein sequence ID" value="OGC12844.1"/>
    <property type="molecule type" value="Genomic_DNA"/>
</dbReference>
<dbReference type="InterPro" id="IPR027417">
    <property type="entry name" value="P-loop_NTPase"/>
</dbReference>
<name>A0A1F4RXE8_UNCSA</name>
<evidence type="ECO:0000313" key="6">
    <source>
        <dbReference type="Proteomes" id="UP000177905"/>
    </source>
</evidence>
<sequence length="251" mass="28154">MVNSKIKVENLNIYYSDKQAVKDLNIEIVKNEILGIIGPSNSGKTSFLKTLNRLNDLQDGFRYEGKIFLDGKDVYKEIDIQLLRKRVGIVFALPLPLPLSIFDNIAYGPKMHGMKNKAKLVQIVEKSLTAAALFDEVKDRLNTSAFKLSGGQQQRLCIARTLAVEPEVILYDEPCSGLDPISTAKVEDAMRALKKDYTQILVTNNVKQSARVADRTAFFLMGEMVEIGETAQVFTTPRNKRTEDYITGRFG</sequence>
<dbReference type="GO" id="GO:0016020">
    <property type="term" value="C:membrane"/>
    <property type="evidence" value="ECO:0007669"/>
    <property type="project" value="InterPro"/>
</dbReference>
<organism evidence="5 6">
    <name type="scientific">candidate division WOR-1 bacterium RIFOXYB2_FULL_36_35</name>
    <dbReference type="NCBI Taxonomy" id="1802578"/>
    <lineage>
        <taxon>Bacteria</taxon>
        <taxon>Bacillati</taxon>
        <taxon>Saganbacteria</taxon>
    </lineage>
</organism>
<evidence type="ECO:0000256" key="1">
    <source>
        <dbReference type="ARBA" id="ARBA00022448"/>
    </source>
</evidence>
<dbReference type="SUPFAM" id="SSF52540">
    <property type="entry name" value="P-loop containing nucleoside triphosphate hydrolases"/>
    <property type="match status" value="1"/>
</dbReference>
<dbReference type="InterPro" id="IPR005670">
    <property type="entry name" value="PstB-like"/>
</dbReference>
<evidence type="ECO:0000256" key="3">
    <source>
        <dbReference type="ARBA" id="ARBA00022840"/>
    </source>
</evidence>
<comment type="caution">
    <text evidence="5">The sequence shown here is derived from an EMBL/GenBank/DDBJ whole genome shotgun (WGS) entry which is preliminary data.</text>
</comment>
<dbReference type="Proteomes" id="UP000177905">
    <property type="component" value="Unassembled WGS sequence"/>
</dbReference>
<reference evidence="5 6" key="1">
    <citation type="journal article" date="2016" name="Nat. Commun.">
        <title>Thousands of microbial genomes shed light on interconnected biogeochemical processes in an aquifer system.</title>
        <authorList>
            <person name="Anantharaman K."/>
            <person name="Brown C.T."/>
            <person name="Hug L.A."/>
            <person name="Sharon I."/>
            <person name="Castelle C.J."/>
            <person name="Probst A.J."/>
            <person name="Thomas B.C."/>
            <person name="Singh A."/>
            <person name="Wilkins M.J."/>
            <person name="Karaoz U."/>
            <person name="Brodie E.L."/>
            <person name="Williams K.H."/>
            <person name="Hubbard S.S."/>
            <person name="Banfield J.F."/>
        </authorList>
    </citation>
    <scope>NUCLEOTIDE SEQUENCE [LARGE SCALE GENOMIC DNA]</scope>
</reference>
<dbReference type="Pfam" id="PF00005">
    <property type="entry name" value="ABC_tran"/>
    <property type="match status" value="1"/>
</dbReference>
<dbReference type="SMART" id="SM00382">
    <property type="entry name" value="AAA"/>
    <property type="match status" value="1"/>
</dbReference>
<dbReference type="AlphaFoldDB" id="A0A1F4RXE8"/>
<gene>
    <name evidence="5" type="ORF">A2290_06635</name>
</gene>
<evidence type="ECO:0000313" key="5">
    <source>
        <dbReference type="EMBL" id="OGC12844.1"/>
    </source>
</evidence>
<keyword evidence="3 5" id="KW-0067">ATP-binding</keyword>
<proteinExistence type="predicted"/>
<dbReference type="GO" id="GO:0035435">
    <property type="term" value="P:phosphate ion transmembrane transport"/>
    <property type="evidence" value="ECO:0007669"/>
    <property type="project" value="InterPro"/>
</dbReference>
<protein>
    <submittedName>
        <fullName evidence="5">Phosphate ABC transporter ATP-binding protein</fullName>
    </submittedName>
</protein>
<feature type="domain" description="ABC transporter" evidence="4">
    <location>
        <begin position="6"/>
        <end position="246"/>
    </location>
</feature>
<dbReference type="PROSITE" id="PS50893">
    <property type="entry name" value="ABC_TRANSPORTER_2"/>
    <property type="match status" value="1"/>
</dbReference>
<dbReference type="PROSITE" id="PS00211">
    <property type="entry name" value="ABC_TRANSPORTER_1"/>
    <property type="match status" value="1"/>
</dbReference>
<dbReference type="PANTHER" id="PTHR43423">
    <property type="entry name" value="ABC TRANSPORTER I FAMILY MEMBER 17"/>
    <property type="match status" value="1"/>
</dbReference>
<dbReference type="PANTHER" id="PTHR43423:SF1">
    <property type="entry name" value="ABC TRANSPORTER I FAMILY MEMBER 17"/>
    <property type="match status" value="1"/>
</dbReference>
<keyword evidence="1" id="KW-0813">Transport</keyword>
<dbReference type="NCBIfam" id="TIGR00972">
    <property type="entry name" value="3a0107s01c2"/>
    <property type="match status" value="1"/>
</dbReference>
<dbReference type="Gene3D" id="3.40.50.300">
    <property type="entry name" value="P-loop containing nucleotide triphosphate hydrolases"/>
    <property type="match status" value="1"/>
</dbReference>